<feature type="compositionally biased region" description="Low complexity" evidence="1">
    <location>
        <begin position="51"/>
        <end position="64"/>
    </location>
</feature>
<reference evidence="3" key="1">
    <citation type="journal article" date="2019" name="Int. J. Syst. Evol. Microbiol.">
        <title>The Global Catalogue of Microorganisms (GCM) 10K type strain sequencing project: providing services to taxonomists for standard genome sequencing and annotation.</title>
        <authorList>
            <consortium name="The Broad Institute Genomics Platform"/>
            <consortium name="The Broad Institute Genome Sequencing Center for Infectious Disease"/>
            <person name="Wu L."/>
            <person name="Ma J."/>
        </authorList>
    </citation>
    <scope>NUCLEOTIDE SEQUENCE [LARGE SCALE GENOMIC DNA]</scope>
    <source>
        <strain evidence="3">CGMCC 4.7178</strain>
    </source>
</reference>
<feature type="region of interest" description="Disordered" evidence="1">
    <location>
        <begin position="146"/>
        <end position="168"/>
    </location>
</feature>
<dbReference type="InterPro" id="IPR047789">
    <property type="entry name" value="CU044_5270-like"/>
</dbReference>
<dbReference type="Proteomes" id="UP000631535">
    <property type="component" value="Unassembled WGS sequence"/>
</dbReference>
<evidence type="ECO:0000256" key="1">
    <source>
        <dbReference type="SAM" id="MobiDB-lite"/>
    </source>
</evidence>
<organism evidence="2 3">
    <name type="scientific">Streptomyces daqingensis</name>
    <dbReference type="NCBI Taxonomy" id="1472640"/>
    <lineage>
        <taxon>Bacteria</taxon>
        <taxon>Bacillati</taxon>
        <taxon>Actinomycetota</taxon>
        <taxon>Actinomycetes</taxon>
        <taxon>Kitasatosporales</taxon>
        <taxon>Streptomycetaceae</taxon>
        <taxon>Streptomyces</taxon>
    </lineage>
</organism>
<proteinExistence type="predicted"/>
<evidence type="ECO:0000313" key="2">
    <source>
        <dbReference type="EMBL" id="GGO41481.1"/>
    </source>
</evidence>
<sequence length="309" mass="33985">MRDIRISGGSGHDSGGFRHRRKLLTVVLAATAAVAVTATVAVAVDYGDGNGSSASAASGASDAQGRGEGKREVDAAKVLRAAADRLREEEKDAKTDVPRDDQFIYTENIVKETDRKTGKTDVRPAENWDSVDRRKRGWVNEIGGKGWSVPPLGRQESTWPPPGWEAREKLPKDPEELILYLAKGHTGGKKPKSLDEIDEFEWMQLQFSLKGLATSPVEPKGLRPAAFDALAKVPGMRATAGVKDGEGNPSVGVWFDYKFNKDQKLVLDEDSHEYLGDRAIRTTLNKKKSYDQFIHIDDFGVVDEVKQRP</sequence>
<protein>
    <recommendedName>
        <fullName evidence="4">Tat pathway signal protein</fullName>
    </recommendedName>
</protein>
<feature type="region of interest" description="Disordered" evidence="1">
    <location>
        <begin position="50"/>
        <end position="73"/>
    </location>
</feature>
<dbReference type="NCBIfam" id="NF038083">
    <property type="entry name" value="CU044_5270_fam"/>
    <property type="match status" value="1"/>
</dbReference>
<evidence type="ECO:0000313" key="3">
    <source>
        <dbReference type="Proteomes" id="UP000631535"/>
    </source>
</evidence>
<gene>
    <name evidence="2" type="ORF">GCM10012287_00340</name>
</gene>
<dbReference type="RefSeq" id="WP_189034964.1">
    <property type="nucleotide sequence ID" value="NZ_BMMP01000001.1"/>
</dbReference>
<accession>A0ABQ2LPH0</accession>
<keyword evidence="3" id="KW-1185">Reference proteome</keyword>
<evidence type="ECO:0008006" key="4">
    <source>
        <dbReference type="Google" id="ProtNLM"/>
    </source>
</evidence>
<name>A0ABQ2LPH0_9ACTN</name>
<dbReference type="EMBL" id="BMMP01000001">
    <property type="protein sequence ID" value="GGO41481.1"/>
    <property type="molecule type" value="Genomic_DNA"/>
</dbReference>
<comment type="caution">
    <text evidence="2">The sequence shown here is derived from an EMBL/GenBank/DDBJ whole genome shotgun (WGS) entry which is preliminary data.</text>
</comment>